<gene>
    <name evidence="1" type="ORF">PHYSODRAFT_477890</name>
</gene>
<proteinExistence type="predicted"/>
<name>G4YNU1_PHYSP</name>
<dbReference type="KEGG" id="psoj:PHYSODRAFT_477890"/>
<accession>G4YNU1</accession>
<dbReference type="RefSeq" id="XP_009517924.1">
    <property type="nucleotide sequence ID" value="XM_009519629.1"/>
</dbReference>
<dbReference type="SUPFAM" id="SSF53098">
    <property type="entry name" value="Ribonuclease H-like"/>
    <property type="match status" value="1"/>
</dbReference>
<dbReference type="EMBL" id="JH159151">
    <property type="protein sequence ID" value="EGZ30649.1"/>
    <property type="molecule type" value="Genomic_DNA"/>
</dbReference>
<dbReference type="AlphaFoldDB" id="G4YNU1"/>
<dbReference type="PANTHER" id="PTHR40866">
    <property type="entry name" value="BED-TYPE DOMAIN-CONTAINING PROTEIN"/>
    <property type="match status" value="1"/>
</dbReference>
<reference evidence="1 2" key="1">
    <citation type="journal article" date="2006" name="Science">
        <title>Phytophthora genome sequences uncover evolutionary origins and mechanisms of pathogenesis.</title>
        <authorList>
            <person name="Tyler B.M."/>
            <person name="Tripathy S."/>
            <person name="Zhang X."/>
            <person name="Dehal P."/>
            <person name="Jiang R.H."/>
            <person name="Aerts A."/>
            <person name="Arredondo F.D."/>
            <person name="Baxter L."/>
            <person name="Bensasson D."/>
            <person name="Beynon J.L."/>
            <person name="Chapman J."/>
            <person name="Damasceno C.M."/>
            <person name="Dorrance A.E."/>
            <person name="Dou D."/>
            <person name="Dickerman A.W."/>
            <person name="Dubchak I.L."/>
            <person name="Garbelotto M."/>
            <person name="Gijzen M."/>
            <person name="Gordon S.G."/>
            <person name="Govers F."/>
            <person name="Grunwald N.J."/>
            <person name="Huang W."/>
            <person name="Ivors K.L."/>
            <person name="Jones R.W."/>
            <person name="Kamoun S."/>
            <person name="Krampis K."/>
            <person name="Lamour K.H."/>
            <person name="Lee M.K."/>
            <person name="McDonald W.H."/>
            <person name="Medina M."/>
            <person name="Meijer H.J."/>
            <person name="Nordberg E.K."/>
            <person name="Maclean D.J."/>
            <person name="Ospina-Giraldo M.D."/>
            <person name="Morris P.F."/>
            <person name="Phuntumart V."/>
            <person name="Putnam N.H."/>
            <person name="Rash S."/>
            <person name="Rose J.K."/>
            <person name="Sakihama Y."/>
            <person name="Salamov A.A."/>
            <person name="Savidor A."/>
            <person name="Scheuring C.F."/>
            <person name="Smith B.M."/>
            <person name="Sobral B.W."/>
            <person name="Terry A."/>
            <person name="Torto-Alalibo T.A."/>
            <person name="Win J."/>
            <person name="Xu Z."/>
            <person name="Zhang H."/>
            <person name="Grigoriev I.V."/>
            <person name="Rokhsar D.S."/>
            <person name="Boore J.L."/>
        </authorList>
    </citation>
    <scope>NUCLEOTIDE SEQUENCE [LARGE SCALE GENOMIC DNA]</scope>
    <source>
        <strain evidence="1 2">P6497</strain>
    </source>
</reference>
<keyword evidence="2" id="KW-1185">Reference proteome</keyword>
<protein>
    <recommendedName>
        <fullName evidence="3">HAT C-terminal dimerisation domain-containing protein</fullName>
    </recommendedName>
</protein>
<evidence type="ECO:0008006" key="3">
    <source>
        <dbReference type="Google" id="ProtNLM"/>
    </source>
</evidence>
<evidence type="ECO:0000313" key="2">
    <source>
        <dbReference type="Proteomes" id="UP000002640"/>
    </source>
</evidence>
<dbReference type="InParanoid" id="G4YNU1"/>
<organism evidence="1 2">
    <name type="scientific">Phytophthora sojae (strain P6497)</name>
    <name type="common">Soybean stem and root rot agent</name>
    <name type="synonym">Phytophthora megasperma f. sp. glycines</name>
    <dbReference type="NCBI Taxonomy" id="1094619"/>
    <lineage>
        <taxon>Eukaryota</taxon>
        <taxon>Sar</taxon>
        <taxon>Stramenopiles</taxon>
        <taxon>Oomycota</taxon>
        <taxon>Peronosporomycetes</taxon>
        <taxon>Peronosporales</taxon>
        <taxon>Peronosporaceae</taxon>
        <taxon>Phytophthora</taxon>
    </lineage>
</organism>
<dbReference type="GeneID" id="20654944"/>
<dbReference type="PANTHER" id="PTHR40866:SF1">
    <property type="entry name" value="BED-TYPE DOMAIN-CONTAINING PROTEIN"/>
    <property type="match status" value="1"/>
</dbReference>
<sequence>MLQRDYGVQLAQCRFLVADNCAVNRRLATLMSVPLVGCASHRLNLAVQADMASHEEDLAAVQALMVKLRTLTQSAKLRLKTPLRPVLRQDTRWSSTFEMVRRYLQLLEFLDAEDDDLMDLLPPPAMNKRLQALYQELCDIESVSKALQGHDVDLLDVREWFDELIAVKPQYGRYIGPRANIVHNPDFEAGCYEQVKSIPPTSNVVERFFSIARVTFGHQRHGLLPRTLETILFLRQNRSYWDATTVDNLS</sequence>
<dbReference type="Proteomes" id="UP000002640">
    <property type="component" value="Unassembled WGS sequence"/>
</dbReference>
<dbReference type="InterPro" id="IPR012337">
    <property type="entry name" value="RNaseH-like_sf"/>
</dbReference>
<evidence type="ECO:0000313" key="1">
    <source>
        <dbReference type="EMBL" id="EGZ30649.1"/>
    </source>
</evidence>